<reference evidence="2 3" key="1">
    <citation type="submission" date="2019-07" db="EMBL/GenBank/DDBJ databases">
        <title>Whole genome shotgun sequence of Brevifollis gellanilyticus NBRC 108608.</title>
        <authorList>
            <person name="Hosoyama A."/>
            <person name="Uohara A."/>
            <person name="Ohji S."/>
            <person name="Ichikawa N."/>
        </authorList>
    </citation>
    <scope>NUCLEOTIDE SEQUENCE [LARGE SCALE GENOMIC DNA]</scope>
    <source>
        <strain evidence="2 3">NBRC 108608</strain>
    </source>
</reference>
<comment type="caution">
    <text evidence="2">The sequence shown here is derived from an EMBL/GenBank/DDBJ whole genome shotgun (WGS) entry which is preliminary data.</text>
</comment>
<dbReference type="OrthoDB" id="197204at2"/>
<evidence type="ECO:0008006" key="4">
    <source>
        <dbReference type="Google" id="ProtNLM"/>
    </source>
</evidence>
<dbReference type="EMBL" id="BKAG01000015">
    <property type="protein sequence ID" value="GEP43178.1"/>
    <property type="molecule type" value="Genomic_DNA"/>
</dbReference>
<dbReference type="RefSeq" id="WP_146850754.1">
    <property type="nucleotide sequence ID" value="NZ_BKAG01000015.1"/>
</dbReference>
<keyword evidence="3" id="KW-1185">Reference proteome</keyword>
<dbReference type="AlphaFoldDB" id="A0A512M8V9"/>
<evidence type="ECO:0000256" key="1">
    <source>
        <dbReference type="SAM" id="MobiDB-lite"/>
    </source>
</evidence>
<gene>
    <name evidence="2" type="ORF">BGE01nite_24690</name>
</gene>
<dbReference type="SUPFAM" id="SSF49464">
    <property type="entry name" value="Carboxypeptidase regulatory domain-like"/>
    <property type="match status" value="1"/>
</dbReference>
<dbReference type="Proteomes" id="UP000321577">
    <property type="component" value="Unassembled WGS sequence"/>
</dbReference>
<protein>
    <recommendedName>
        <fullName evidence="4">Carboxypeptidase regulatory-like domain-containing protein</fullName>
    </recommendedName>
</protein>
<feature type="region of interest" description="Disordered" evidence="1">
    <location>
        <begin position="40"/>
        <end position="59"/>
    </location>
</feature>
<sequence length="329" mass="35793">MKKALIALALIAIASLLYWVGPKPAPLAASENDVAIPVRPPAELVSPSPNKPSSPRSELPSNVRMAVAFATPITFYGRVIDQHGTPVANATVAGSATATLGSTTKVATKTDDAGNFTLQSKGIRLFVSVNRPGFIHLFPGQKSGMFSERGFSYVAGVGDGIHEPDPSRPIVFYLYKPGPSEALVHLKAKPRQLKRTGEPIEVALDQDHGANHKIWLSCKSAESKTADGRFSWRFEVRAVSGKIQQRAGNLDFEAPSVGYALSDIVDMDQAIARPQWVDSTRRSYFVHFDDDTYARVDVEMIAFGDYFVEVEGYYNPKTGSRNLEAHSSP</sequence>
<organism evidence="2 3">
    <name type="scientific">Brevifollis gellanilyticus</name>
    <dbReference type="NCBI Taxonomy" id="748831"/>
    <lineage>
        <taxon>Bacteria</taxon>
        <taxon>Pseudomonadati</taxon>
        <taxon>Verrucomicrobiota</taxon>
        <taxon>Verrucomicrobiia</taxon>
        <taxon>Verrucomicrobiales</taxon>
        <taxon>Verrucomicrobiaceae</taxon>
    </lineage>
</organism>
<accession>A0A512M8V9</accession>
<evidence type="ECO:0000313" key="2">
    <source>
        <dbReference type="EMBL" id="GEP43178.1"/>
    </source>
</evidence>
<feature type="compositionally biased region" description="Low complexity" evidence="1">
    <location>
        <begin position="46"/>
        <end position="57"/>
    </location>
</feature>
<name>A0A512M8V9_9BACT</name>
<proteinExistence type="predicted"/>
<evidence type="ECO:0000313" key="3">
    <source>
        <dbReference type="Proteomes" id="UP000321577"/>
    </source>
</evidence>
<dbReference type="InterPro" id="IPR008969">
    <property type="entry name" value="CarboxyPept-like_regulatory"/>
</dbReference>